<gene>
    <name evidence="19" type="primary">ND4</name>
</gene>
<dbReference type="PANTHER" id="PTHR43507:SF20">
    <property type="entry name" value="NADH-UBIQUINONE OXIDOREDUCTASE CHAIN 4"/>
    <property type="match status" value="1"/>
</dbReference>
<protein>
    <recommendedName>
        <fullName evidence="4 16">NADH-ubiquinone oxidoreductase chain 4</fullName>
        <ecNumber evidence="3 16">7.1.1.2</ecNumber>
    </recommendedName>
</protein>
<evidence type="ECO:0000259" key="18">
    <source>
        <dbReference type="Pfam" id="PF01059"/>
    </source>
</evidence>
<dbReference type="InterPro" id="IPR003918">
    <property type="entry name" value="NADH_UbQ_OxRdtase"/>
</dbReference>
<comment type="catalytic activity">
    <reaction evidence="15 16">
        <text>a ubiquinone + NADH + 5 H(+)(in) = a ubiquinol + NAD(+) + 4 H(+)(out)</text>
        <dbReference type="Rhea" id="RHEA:29091"/>
        <dbReference type="Rhea" id="RHEA-COMP:9565"/>
        <dbReference type="Rhea" id="RHEA-COMP:9566"/>
        <dbReference type="ChEBI" id="CHEBI:15378"/>
        <dbReference type="ChEBI" id="CHEBI:16389"/>
        <dbReference type="ChEBI" id="CHEBI:17976"/>
        <dbReference type="ChEBI" id="CHEBI:57540"/>
        <dbReference type="ChEBI" id="CHEBI:57945"/>
        <dbReference type="EC" id="7.1.1.2"/>
    </reaction>
</comment>
<evidence type="ECO:0000256" key="2">
    <source>
        <dbReference type="ARBA" id="ARBA00009025"/>
    </source>
</evidence>
<dbReference type="GO" id="GO:0048039">
    <property type="term" value="F:ubiquinone binding"/>
    <property type="evidence" value="ECO:0007669"/>
    <property type="project" value="TreeGrafter"/>
</dbReference>
<keyword evidence="9 16" id="KW-0249">Electron transport</keyword>
<feature type="transmembrane region" description="Helical" evidence="16">
    <location>
        <begin position="117"/>
        <end position="134"/>
    </location>
</feature>
<comment type="similarity">
    <text evidence="2 16">Belongs to the complex I subunit 4 family.</text>
</comment>
<name>A0A343K073_9TELE</name>
<dbReference type="GO" id="GO:0042773">
    <property type="term" value="P:ATP synthesis coupled electron transport"/>
    <property type="evidence" value="ECO:0007669"/>
    <property type="project" value="InterPro"/>
</dbReference>
<dbReference type="InterPro" id="IPR000260">
    <property type="entry name" value="NADH4_N"/>
</dbReference>
<evidence type="ECO:0000256" key="16">
    <source>
        <dbReference type="RuleBase" id="RU003297"/>
    </source>
</evidence>
<evidence type="ECO:0000256" key="9">
    <source>
        <dbReference type="ARBA" id="ARBA00022982"/>
    </source>
</evidence>
<keyword evidence="10 16" id="KW-1133">Transmembrane helix</keyword>
<evidence type="ECO:0000256" key="7">
    <source>
        <dbReference type="ARBA" id="ARBA00022692"/>
    </source>
</evidence>
<evidence type="ECO:0000259" key="17">
    <source>
        <dbReference type="Pfam" id="PF00361"/>
    </source>
</evidence>
<comment type="function">
    <text evidence="16">Core subunit of the mitochondrial membrane respiratory chain NADH dehydrogenase (Complex I) which catalyzes electron transfer from NADH through the respiratory chain, using ubiquinone as an electron acceptor. Essential for the catalytic activity and assembly of complex I.</text>
</comment>
<evidence type="ECO:0000256" key="12">
    <source>
        <dbReference type="ARBA" id="ARBA00023075"/>
    </source>
</evidence>
<reference evidence="19" key="1">
    <citation type="submission" date="2017-04" db="EMBL/GenBank/DDBJ databases">
        <title>Complete mitochondrial genome and the phylogenetic position of the caroun croaker Johnius carouna (Perciformes: Sciaenidae).</title>
        <authorList>
            <person name="Guo C.-C."/>
            <person name="Liu M."/>
        </authorList>
    </citation>
    <scope>NUCLEOTIDE SEQUENCE</scope>
    <source>
        <strain evidence="19">ZJ2015081504</strain>
    </source>
</reference>
<dbReference type="AlphaFoldDB" id="A0A343K073"/>
<dbReference type="InterPro" id="IPR001750">
    <property type="entry name" value="ND/Mrp_TM"/>
</dbReference>
<keyword evidence="12 16" id="KW-0830">Ubiquinone</keyword>
<evidence type="ECO:0000256" key="3">
    <source>
        <dbReference type="ARBA" id="ARBA00012944"/>
    </source>
</evidence>
<dbReference type="EMBL" id="MF004312">
    <property type="protein sequence ID" value="ATA66321.1"/>
    <property type="molecule type" value="Genomic_DNA"/>
</dbReference>
<comment type="subcellular location">
    <subcellularLocation>
        <location evidence="1 16">Mitochondrion membrane</location>
        <topology evidence="1 16">Multi-pass membrane protein</topology>
    </subcellularLocation>
</comment>
<feature type="transmembrane region" description="Helical" evidence="16">
    <location>
        <begin position="390"/>
        <end position="415"/>
    </location>
</feature>
<keyword evidence="8" id="KW-1278">Translocase</keyword>
<dbReference type="CTD" id="4538"/>
<dbReference type="RefSeq" id="YP_009431897.1">
    <property type="nucleotide sequence ID" value="NC_035981.1"/>
</dbReference>
<proteinExistence type="inferred from homology"/>
<feature type="transmembrane region" description="Helical" evidence="16">
    <location>
        <begin position="286"/>
        <end position="304"/>
    </location>
</feature>
<evidence type="ECO:0000256" key="14">
    <source>
        <dbReference type="ARBA" id="ARBA00023136"/>
    </source>
</evidence>
<sequence length="460" mass="51264">MLKVLIPMLMMIPVIWLVSGKWLWCSVLTHSLLISLASVCWFKNLSETGWTFLNSYMGVDSLATPLLILSCWLLPLMVLASQNHLASEPVSRQRVYVTLLVLLEVLLVLAFSVTEVIMFYVMFEATLIPTLFLITRWGNQAERLNAGTYFLFYTLAGSLPLLVALLILQNSTGTLSLLTLQFSGPFQLSTFADKFWWAGCLLAFLVKMPLYGVHLWLPKAHVEAPIAGSMILAAILLKLGGYGMMRILPMLEPLTNDFGYPFIVFAIWGVVMSGLICLRQTDLKSLIAYSSVGHMGLVISGILIQTPWGFTGALILMIAHGLTSSALFCLANTNYERVHSRTMILARGLQVAFPLMAIWWFFTSLANLALPPLPNLMGELMIITSLFNWSWWSLIFTGLGTLITAGYSLYMFITTQRGSLPAHIIALEPSHSREHLLLFLHLLPLVLLILKPHLICGWAA</sequence>
<dbReference type="GO" id="GO:0008137">
    <property type="term" value="F:NADH dehydrogenase (ubiquinone) activity"/>
    <property type="evidence" value="ECO:0007669"/>
    <property type="project" value="UniProtKB-UniRule"/>
</dbReference>
<dbReference type="EC" id="7.1.1.2" evidence="3 16"/>
<dbReference type="InterPro" id="IPR010227">
    <property type="entry name" value="NADH_Q_OxRdtase_chainM/4"/>
</dbReference>
<feature type="transmembrane region" description="Helical" evidence="16">
    <location>
        <begin position="195"/>
        <end position="217"/>
    </location>
</feature>
<dbReference type="Pfam" id="PF00361">
    <property type="entry name" value="Proton_antipo_M"/>
    <property type="match status" value="1"/>
</dbReference>
<evidence type="ECO:0000256" key="11">
    <source>
        <dbReference type="ARBA" id="ARBA00023027"/>
    </source>
</evidence>
<evidence type="ECO:0000256" key="15">
    <source>
        <dbReference type="ARBA" id="ARBA00049551"/>
    </source>
</evidence>
<evidence type="ECO:0000256" key="8">
    <source>
        <dbReference type="ARBA" id="ARBA00022967"/>
    </source>
</evidence>
<evidence type="ECO:0000256" key="5">
    <source>
        <dbReference type="ARBA" id="ARBA00022448"/>
    </source>
</evidence>
<feature type="transmembrane region" description="Helical" evidence="16">
    <location>
        <begin position="229"/>
        <end position="248"/>
    </location>
</feature>
<feature type="domain" description="NADH:ubiquinone oxidoreductase chain 4 N-terminal" evidence="18">
    <location>
        <begin position="1"/>
        <end position="110"/>
    </location>
</feature>
<dbReference type="GeneID" id="34680124"/>
<geneLocation type="mitochondrion" evidence="19"/>
<dbReference type="PRINTS" id="PR01437">
    <property type="entry name" value="NUOXDRDTASE4"/>
</dbReference>
<keyword evidence="14 16" id="KW-0472">Membrane</keyword>
<accession>A0A343K073</accession>
<feature type="transmembrane region" description="Helical" evidence="16">
    <location>
        <begin position="61"/>
        <end position="81"/>
    </location>
</feature>
<evidence type="ECO:0000256" key="1">
    <source>
        <dbReference type="ARBA" id="ARBA00004225"/>
    </source>
</evidence>
<organism evidence="19">
    <name type="scientific">Johnius carouna</name>
    <dbReference type="NCBI Taxonomy" id="1642187"/>
    <lineage>
        <taxon>Eukaryota</taxon>
        <taxon>Metazoa</taxon>
        <taxon>Chordata</taxon>
        <taxon>Craniata</taxon>
        <taxon>Vertebrata</taxon>
        <taxon>Euteleostomi</taxon>
        <taxon>Actinopterygii</taxon>
        <taxon>Neopterygii</taxon>
        <taxon>Teleostei</taxon>
        <taxon>Neoteleostei</taxon>
        <taxon>Acanthomorphata</taxon>
        <taxon>Eupercaria</taxon>
        <taxon>Sciaenidae</taxon>
        <taxon>Johnius</taxon>
    </lineage>
</organism>
<dbReference type="GO" id="GO:0015990">
    <property type="term" value="P:electron transport coupled proton transport"/>
    <property type="evidence" value="ECO:0007669"/>
    <property type="project" value="TreeGrafter"/>
</dbReference>
<feature type="transmembrane region" description="Helical" evidence="16">
    <location>
        <begin position="310"/>
        <end position="330"/>
    </location>
</feature>
<feature type="transmembrane region" description="Helical" evidence="16">
    <location>
        <begin position="351"/>
        <end position="370"/>
    </location>
</feature>
<keyword evidence="13 16" id="KW-0496">Mitochondrion</keyword>
<evidence type="ECO:0000256" key="13">
    <source>
        <dbReference type="ARBA" id="ARBA00023128"/>
    </source>
</evidence>
<feature type="transmembrane region" description="Helical" evidence="16">
    <location>
        <begin position="260"/>
        <end position="279"/>
    </location>
</feature>
<dbReference type="PANTHER" id="PTHR43507">
    <property type="entry name" value="NADH-UBIQUINONE OXIDOREDUCTASE CHAIN 4"/>
    <property type="match status" value="1"/>
</dbReference>
<feature type="transmembrane region" description="Helical" evidence="16">
    <location>
        <begin position="93"/>
        <end position="111"/>
    </location>
</feature>
<dbReference type="NCBIfam" id="TIGR01972">
    <property type="entry name" value="NDH_I_M"/>
    <property type="match status" value="1"/>
</dbReference>
<feature type="domain" description="NADH:quinone oxidoreductase/Mrp antiporter transmembrane" evidence="17">
    <location>
        <begin position="115"/>
        <end position="404"/>
    </location>
</feature>
<dbReference type="Pfam" id="PF01059">
    <property type="entry name" value="Oxidored_q5_N"/>
    <property type="match status" value="1"/>
</dbReference>
<evidence type="ECO:0000256" key="10">
    <source>
        <dbReference type="ARBA" id="ARBA00022989"/>
    </source>
</evidence>
<dbReference type="GO" id="GO:0003954">
    <property type="term" value="F:NADH dehydrogenase activity"/>
    <property type="evidence" value="ECO:0007669"/>
    <property type="project" value="TreeGrafter"/>
</dbReference>
<keyword evidence="5 16" id="KW-0813">Transport</keyword>
<dbReference type="GO" id="GO:0031966">
    <property type="term" value="C:mitochondrial membrane"/>
    <property type="evidence" value="ECO:0007669"/>
    <property type="project" value="UniProtKB-SubCell"/>
</dbReference>
<evidence type="ECO:0000256" key="4">
    <source>
        <dbReference type="ARBA" id="ARBA00021006"/>
    </source>
</evidence>
<evidence type="ECO:0000313" key="19">
    <source>
        <dbReference type="EMBL" id="ATA66321.1"/>
    </source>
</evidence>
<keyword evidence="6 16" id="KW-0679">Respiratory chain</keyword>
<keyword evidence="7 16" id="KW-0812">Transmembrane</keyword>
<feature type="transmembrane region" description="Helical" evidence="16">
    <location>
        <begin position="146"/>
        <end position="168"/>
    </location>
</feature>
<keyword evidence="11 16" id="KW-0520">NAD</keyword>
<evidence type="ECO:0000256" key="6">
    <source>
        <dbReference type="ARBA" id="ARBA00022660"/>
    </source>
</evidence>